<sequence>MTLGSLRAPLLLTLSSSSPVVGLAQSLLSRPWHRGGPVAKEDLVRGGGKSAHAQQKLFQHQAPPTLNHA</sequence>
<reference evidence="3 4" key="1">
    <citation type="journal article" date="2023" name="Genes (Basel)">
        <title>Chromosome-Level Genome Assembly and Circadian Gene Repertoire of the Patagonia Blennie Eleginops maclovinus-The Closest Ancestral Proxy of Antarctic Cryonotothenioids.</title>
        <authorList>
            <person name="Cheng C.C."/>
            <person name="Rivera-Colon A.G."/>
            <person name="Minhas B.F."/>
            <person name="Wilson L."/>
            <person name="Rayamajhi N."/>
            <person name="Vargas-Chacoff L."/>
            <person name="Catchen J.M."/>
        </authorList>
    </citation>
    <scope>NUCLEOTIDE SEQUENCE [LARGE SCALE GENOMIC DNA]</scope>
    <source>
        <strain evidence="3">JMC-PN-2008</strain>
    </source>
</reference>
<protein>
    <recommendedName>
        <fullName evidence="5">Secreted protein</fullName>
    </recommendedName>
</protein>
<name>A0AAN7XX47_ELEMC</name>
<reference evidence="3 4" key="2">
    <citation type="journal article" date="2023" name="Mol. Biol. Evol.">
        <title>Genomics of Secondarily Temperate Adaptation in the Only Non-Antarctic Icefish.</title>
        <authorList>
            <person name="Rivera-Colon A.G."/>
            <person name="Rayamajhi N."/>
            <person name="Minhas B.F."/>
            <person name="Madrigal G."/>
            <person name="Bilyk K.T."/>
            <person name="Yoon V."/>
            <person name="Hune M."/>
            <person name="Gregory S."/>
            <person name="Cheng C.H.C."/>
            <person name="Catchen J.M."/>
        </authorList>
    </citation>
    <scope>NUCLEOTIDE SEQUENCE [LARGE SCALE GENOMIC DNA]</scope>
    <source>
        <strain evidence="3">JMC-PN-2008</strain>
    </source>
</reference>
<feature type="region of interest" description="Disordered" evidence="1">
    <location>
        <begin position="42"/>
        <end position="69"/>
    </location>
</feature>
<accession>A0AAN7XX47</accession>
<organism evidence="3 4">
    <name type="scientific">Eleginops maclovinus</name>
    <name type="common">Patagonian blennie</name>
    <name type="synonym">Eleginus maclovinus</name>
    <dbReference type="NCBI Taxonomy" id="56733"/>
    <lineage>
        <taxon>Eukaryota</taxon>
        <taxon>Metazoa</taxon>
        <taxon>Chordata</taxon>
        <taxon>Craniata</taxon>
        <taxon>Vertebrata</taxon>
        <taxon>Euteleostomi</taxon>
        <taxon>Actinopterygii</taxon>
        <taxon>Neopterygii</taxon>
        <taxon>Teleostei</taxon>
        <taxon>Neoteleostei</taxon>
        <taxon>Acanthomorphata</taxon>
        <taxon>Eupercaria</taxon>
        <taxon>Perciformes</taxon>
        <taxon>Notothenioidei</taxon>
        <taxon>Eleginopidae</taxon>
        <taxon>Eleginops</taxon>
    </lineage>
</organism>
<keyword evidence="2" id="KW-0732">Signal</keyword>
<comment type="caution">
    <text evidence="3">The sequence shown here is derived from an EMBL/GenBank/DDBJ whole genome shotgun (WGS) entry which is preliminary data.</text>
</comment>
<evidence type="ECO:0000256" key="2">
    <source>
        <dbReference type="SAM" id="SignalP"/>
    </source>
</evidence>
<dbReference type="AlphaFoldDB" id="A0AAN7XX47"/>
<dbReference type="Proteomes" id="UP001346869">
    <property type="component" value="Unassembled WGS sequence"/>
</dbReference>
<keyword evidence="4" id="KW-1185">Reference proteome</keyword>
<feature type="signal peptide" evidence="2">
    <location>
        <begin position="1"/>
        <end position="24"/>
    </location>
</feature>
<evidence type="ECO:0000313" key="4">
    <source>
        <dbReference type="Proteomes" id="UP001346869"/>
    </source>
</evidence>
<feature type="compositionally biased region" description="Polar residues" evidence="1">
    <location>
        <begin position="52"/>
        <end position="69"/>
    </location>
</feature>
<evidence type="ECO:0000256" key="1">
    <source>
        <dbReference type="SAM" id="MobiDB-lite"/>
    </source>
</evidence>
<proteinExistence type="predicted"/>
<dbReference type="EMBL" id="JAUZQC010000005">
    <property type="protein sequence ID" value="KAK5871638.1"/>
    <property type="molecule type" value="Genomic_DNA"/>
</dbReference>
<evidence type="ECO:0008006" key="5">
    <source>
        <dbReference type="Google" id="ProtNLM"/>
    </source>
</evidence>
<feature type="chain" id="PRO_5043005661" description="Secreted protein" evidence="2">
    <location>
        <begin position="25"/>
        <end position="69"/>
    </location>
</feature>
<gene>
    <name evidence="3" type="ORF">PBY51_004505</name>
</gene>
<evidence type="ECO:0000313" key="3">
    <source>
        <dbReference type="EMBL" id="KAK5871638.1"/>
    </source>
</evidence>